<dbReference type="Pfam" id="PF03098">
    <property type="entry name" value="An_peroxidase"/>
    <property type="match status" value="1"/>
</dbReference>
<keyword evidence="9 17" id="KW-0349">Heme</keyword>
<proteinExistence type="inferred from homology"/>
<dbReference type="GO" id="GO:0005615">
    <property type="term" value="C:extracellular space"/>
    <property type="evidence" value="ECO:0007669"/>
    <property type="project" value="TreeGrafter"/>
</dbReference>
<dbReference type="InterPro" id="IPR035976">
    <property type="entry name" value="Sushi/SCR/CCP_sf"/>
</dbReference>
<comment type="catalytic activity">
    <reaction evidence="12">
        <text>[thyroglobulin]-L-tyrosine + iodide + H2O2 + H(+) = [thyroglobulin]-3-iodo-L-tyrosine + 2 H2O</text>
        <dbReference type="Rhea" id="RHEA:48956"/>
        <dbReference type="Rhea" id="RHEA-COMP:12274"/>
        <dbReference type="Rhea" id="RHEA-COMP:12275"/>
        <dbReference type="ChEBI" id="CHEBI:15377"/>
        <dbReference type="ChEBI" id="CHEBI:15378"/>
        <dbReference type="ChEBI" id="CHEBI:16240"/>
        <dbReference type="ChEBI" id="CHEBI:16382"/>
        <dbReference type="ChEBI" id="CHEBI:46858"/>
        <dbReference type="ChEBI" id="CHEBI:90870"/>
        <dbReference type="EC" id="1.11.1.8"/>
    </reaction>
</comment>
<dbReference type="InterPro" id="IPR037120">
    <property type="entry name" value="Haem_peroxidase_sf_animal"/>
</dbReference>
<dbReference type="PROSITE" id="PS50923">
    <property type="entry name" value="SUSHI"/>
    <property type="match status" value="1"/>
</dbReference>
<comment type="catalytic activity">
    <reaction evidence="16">
        <text>[thyroglobulin]-3-iodo-L-tyrosine + iodide + H2O2 + H(+) = [thyroglobulin]-3,5-diiodo-L-tyrosine + 2 H2O</text>
        <dbReference type="Rhea" id="RHEA:48960"/>
        <dbReference type="Rhea" id="RHEA-COMP:12275"/>
        <dbReference type="Rhea" id="RHEA-COMP:12276"/>
        <dbReference type="ChEBI" id="CHEBI:15377"/>
        <dbReference type="ChEBI" id="CHEBI:15378"/>
        <dbReference type="ChEBI" id="CHEBI:16240"/>
        <dbReference type="ChEBI" id="CHEBI:16382"/>
        <dbReference type="ChEBI" id="CHEBI:90870"/>
        <dbReference type="ChEBI" id="CHEBI:90871"/>
        <dbReference type="EC" id="1.11.1.8"/>
    </reaction>
</comment>
<evidence type="ECO:0000256" key="4">
    <source>
        <dbReference type="ARBA" id="ARBA00011561"/>
    </source>
</evidence>
<keyword evidence="10 19" id="KW-0768">Sushi</keyword>
<gene>
    <name evidence="25" type="primary">TPO</name>
</gene>
<evidence type="ECO:0000256" key="16">
    <source>
        <dbReference type="ARBA" id="ARBA00049000"/>
    </source>
</evidence>
<evidence type="ECO:0000313" key="26">
    <source>
        <dbReference type="Proteomes" id="UP000233020"/>
    </source>
</evidence>
<dbReference type="PROSITE" id="PS00010">
    <property type="entry name" value="ASX_HYDROXYL"/>
    <property type="match status" value="1"/>
</dbReference>
<dbReference type="PANTHER" id="PTHR11475:SF60">
    <property type="entry name" value="THYROID PEROXIDASE"/>
    <property type="match status" value="1"/>
</dbReference>
<dbReference type="Pfam" id="PF07645">
    <property type="entry name" value="EGF_CA"/>
    <property type="match status" value="1"/>
</dbReference>
<dbReference type="UniPathway" id="UPA00194"/>
<dbReference type="GO" id="GO:0020037">
    <property type="term" value="F:heme binding"/>
    <property type="evidence" value="ECO:0007669"/>
    <property type="project" value="InterPro"/>
</dbReference>
<dbReference type="Pfam" id="PF00084">
    <property type="entry name" value="Sushi"/>
    <property type="match status" value="1"/>
</dbReference>
<dbReference type="SUPFAM" id="SSF48113">
    <property type="entry name" value="Heme-dependent peroxidases"/>
    <property type="match status" value="1"/>
</dbReference>
<feature type="binding site" description="axial binding residue" evidence="17">
    <location>
        <position position="311"/>
    </location>
    <ligand>
        <name>heme b</name>
        <dbReference type="ChEBI" id="CHEBI:60344"/>
    </ligand>
    <ligandPart>
        <name>Fe</name>
        <dbReference type="ChEBI" id="CHEBI:18248"/>
    </ligandPart>
</feature>
<dbReference type="SUPFAM" id="SSF57535">
    <property type="entry name" value="Complement control module/SCR domain"/>
    <property type="match status" value="1"/>
</dbReference>
<feature type="region of interest" description="Disordered" evidence="20">
    <location>
        <begin position="714"/>
        <end position="743"/>
    </location>
</feature>
<feature type="transmembrane region" description="Helical" evidence="21">
    <location>
        <begin position="660"/>
        <end position="683"/>
    </location>
</feature>
<keyword evidence="8" id="KW-0575">Peroxidase</keyword>
<evidence type="ECO:0000256" key="8">
    <source>
        <dbReference type="ARBA" id="ARBA00022559"/>
    </source>
</evidence>
<dbReference type="GO" id="GO:0004447">
    <property type="term" value="F:iodide peroxidase activity"/>
    <property type="evidence" value="ECO:0007669"/>
    <property type="project" value="UniProtKB-EC"/>
</dbReference>
<keyword evidence="8" id="KW-0560">Oxidoreductase</keyword>
<dbReference type="CDD" id="cd00054">
    <property type="entry name" value="EGF_CA"/>
    <property type="match status" value="1"/>
</dbReference>
<evidence type="ECO:0000256" key="5">
    <source>
        <dbReference type="ARBA" id="ARBA00012311"/>
    </source>
</evidence>
<dbReference type="InterPro" id="IPR000436">
    <property type="entry name" value="Sushi_SCR_CCP_dom"/>
</dbReference>
<dbReference type="Proteomes" id="UP000233020">
    <property type="component" value="Unplaced"/>
</dbReference>
<evidence type="ECO:0000256" key="17">
    <source>
        <dbReference type="PIRSR" id="PIRSR619791-2"/>
    </source>
</evidence>
<keyword evidence="17" id="KW-0479">Metal-binding</keyword>
<protein>
    <recommendedName>
        <fullName evidence="6">Thyroid peroxidase</fullName>
        <ecNumber evidence="5">1.11.1.8</ecNumber>
    </recommendedName>
</protein>
<evidence type="ECO:0000256" key="7">
    <source>
        <dbReference type="ARBA" id="ARBA00022536"/>
    </source>
</evidence>
<evidence type="ECO:0000256" key="19">
    <source>
        <dbReference type="PROSITE-ProRule" id="PRU00302"/>
    </source>
</evidence>
<dbReference type="FunFam" id="2.10.70.10:FF:000059">
    <property type="entry name" value="Thyroid peroxidase"/>
    <property type="match status" value="1"/>
</dbReference>
<comment type="function">
    <text evidence="2">Iodination and coupling of the hormonogenic tyrosines in thyroglobulin to yield the thyroid hormones T(3) and T(4).</text>
</comment>
<evidence type="ECO:0000256" key="14">
    <source>
        <dbReference type="ARBA" id="ARBA00048299"/>
    </source>
</evidence>
<dbReference type="PROSITE" id="PS01186">
    <property type="entry name" value="EGF_2"/>
    <property type="match status" value="1"/>
</dbReference>
<comment type="subunit">
    <text evidence="4">Interacts with DUOX1, DUOX2 and CYBA.</text>
</comment>
<dbReference type="FunFam" id="2.10.25.10:FF:000452">
    <property type="entry name" value="thyroid peroxidase"/>
    <property type="match status" value="1"/>
</dbReference>
<dbReference type="Gene3D" id="1.10.640.10">
    <property type="entry name" value="Haem peroxidase domain superfamily, animal type"/>
    <property type="match status" value="2"/>
</dbReference>
<comment type="catalytic activity">
    <reaction evidence="14">
        <text>2 [thyroglobulin]-3,5-diiodo-L-tyrosine + H2O2 = [thyroglobulin]-L-thyroxine + [thyroglobulin]-dehydroalanine + 2 H2O</text>
        <dbReference type="Rhea" id="RHEA:48964"/>
        <dbReference type="Rhea" id="RHEA-COMP:12276"/>
        <dbReference type="Rhea" id="RHEA-COMP:12277"/>
        <dbReference type="Rhea" id="RHEA-COMP:12278"/>
        <dbReference type="ChEBI" id="CHEBI:15377"/>
        <dbReference type="ChEBI" id="CHEBI:16240"/>
        <dbReference type="ChEBI" id="CHEBI:90871"/>
        <dbReference type="ChEBI" id="CHEBI:90872"/>
        <dbReference type="ChEBI" id="CHEBI:90873"/>
        <dbReference type="EC" id="1.11.1.8"/>
    </reaction>
</comment>
<comment type="similarity">
    <text evidence="3">Belongs to the prostaglandin G/H synthase family.</text>
</comment>
<keyword evidence="7 18" id="KW-0245">EGF-like domain</keyword>
<evidence type="ECO:0000256" key="15">
    <source>
        <dbReference type="ARBA" id="ARBA00048771"/>
    </source>
</evidence>
<evidence type="ECO:0000256" key="21">
    <source>
        <dbReference type="SAM" id="Phobius"/>
    </source>
</evidence>
<dbReference type="InterPro" id="IPR000152">
    <property type="entry name" value="EGF-type_Asp/Asn_hydroxyl_site"/>
</dbReference>
<evidence type="ECO:0000256" key="11">
    <source>
        <dbReference type="ARBA" id="ARBA00023157"/>
    </source>
</evidence>
<evidence type="ECO:0000313" key="25">
    <source>
        <dbReference type="Ensembl" id="ENSANAP00000020406.1"/>
    </source>
</evidence>
<dbReference type="AlphaFoldDB" id="A0A2K5DHH5"/>
<dbReference type="SUPFAM" id="SSF57196">
    <property type="entry name" value="EGF/Laminin"/>
    <property type="match status" value="1"/>
</dbReference>
<keyword evidence="22" id="KW-0732">Signal</keyword>
<dbReference type="InterPro" id="IPR001881">
    <property type="entry name" value="EGF-like_Ca-bd_dom"/>
</dbReference>
<dbReference type="EC" id="1.11.1.8" evidence="5"/>
<keyword evidence="26" id="KW-1185">Reference proteome</keyword>
<dbReference type="SMART" id="SM00179">
    <property type="entry name" value="EGF_CA"/>
    <property type="match status" value="1"/>
</dbReference>
<evidence type="ECO:0000256" key="22">
    <source>
        <dbReference type="SAM" id="SignalP"/>
    </source>
</evidence>
<evidence type="ECO:0000256" key="1">
    <source>
        <dbReference type="ARBA" id="ARBA00001970"/>
    </source>
</evidence>
<evidence type="ECO:0000256" key="13">
    <source>
        <dbReference type="ARBA" id="ARBA00048250"/>
    </source>
</evidence>
<evidence type="ECO:0000256" key="6">
    <source>
        <dbReference type="ARBA" id="ARBA00021693"/>
    </source>
</evidence>
<evidence type="ECO:0000256" key="12">
    <source>
        <dbReference type="ARBA" id="ARBA00048137"/>
    </source>
</evidence>
<dbReference type="CDD" id="cd00033">
    <property type="entry name" value="CCP"/>
    <property type="match status" value="1"/>
</dbReference>
<organism evidence="25 26">
    <name type="scientific">Aotus nancymaae</name>
    <name type="common">Ma's night monkey</name>
    <dbReference type="NCBI Taxonomy" id="37293"/>
    <lineage>
        <taxon>Eukaryota</taxon>
        <taxon>Metazoa</taxon>
        <taxon>Chordata</taxon>
        <taxon>Craniata</taxon>
        <taxon>Vertebrata</taxon>
        <taxon>Euteleostomi</taxon>
        <taxon>Mammalia</taxon>
        <taxon>Eutheria</taxon>
        <taxon>Euarchontoglires</taxon>
        <taxon>Primates</taxon>
        <taxon>Haplorrhini</taxon>
        <taxon>Platyrrhini</taxon>
        <taxon>Aotidae</taxon>
        <taxon>Aotus</taxon>
    </lineage>
</organism>
<dbReference type="PROSITE" id="PS01187">
    <property type="entry name" value="EGF_CA"/>
    <property type="match status" value="1"/>
</dbReference>
<evidence type="ECO:0000259" key="23">
    <source>
        <dbReference type="PROSITE" id="PS50026"/>
    </source>
</evidence>
<dbReference type="InterPro" id="IPR000742">
    <property type="entry name" value="EGF"/>
</dbReference>
<reference evidence="25" key="2">
    <citation type="submission" date="2025-09" db="UniProtKB">
        <authorList>
            <consortium name="Ensembl"/>
        </authorList>
    </citation>
    <scope>IDENTIFICATION</scope>
</reference>
<dbReference type="PRINTS" id="PR00457">
    <property type="entry name" value="ANPEROXIDASE"/>
</dbReference>
<feature type="signal peptide" evidence="22">
    <location>
        <begin position="1"/>
        <end position="18"/>
    </location>
</feature>
<keyword evidence="21" id="KW-1133">Transmembrane helix</keyword>
<comment type="cofactor">
    <cofactor evidence="1">
        <name>heme b</name>
        <dbReference type="ChEBI" id="CHEBI:60344"/>
    </cofactor>
</comment>
<dbReference type="GO" id="GO:0006979">
    <property type="term" value="P:response to oxidative stress"/>
    <property type="evidence" value="ECO:0007669"/>
    <property type="project" value="InterPro"/>
</dbReference>
<keyword evidence="11" id="KW-1015">Disulfide bond</keyword>
<feature type="domain" description="Sushi" evidence="24">
    <location>
        <begin position="553"/>
        <end position="609"/>
    </location>
</feature>
<keyword evidence="17" id="KW-0408">Iron</keyword>
<dbReference type="PROSITE" id="PS50292">
    <property type="entry name" value="PEROXIDASE_3"/>
    <property type="match status" value="1"/>
</dbReference>
<dbReference type="PROSITE" id="PS50026">
    <property type="entry name" value="EGF_3"/>
    <property type="match status" value="1"/>
</dbReference>
<sequence length="743" mass="82493">MRALAVLAAALAMACTDAFFPFISRGKELLWGKPAESRIASILEESKCLVDTAMYTTMQRNLKKREILSPAQLLGAIARAAEIMETSIQAMKRKVSLETQQSRHPTGALSEDLLSVVANMSGCLAYMLPPKCPNTCLANKYRLITGACNNRDHPSWGAANTALARWLPPVYEDGFSQPRGWNPGFLHHGFPLPPVREVTRQVIQVSNEVVTDDDHYSDLLIAWGQYIDHDIAFTPQSTSKAAFAGGADCQVTCENQNPCFPIQIVTLRDYVPKILGPEAFRQYVGPYEGYDPTANPTVSNVFSTAAFRFGHATIHPRVRRLDADFQEHPDLPALWLHEAFFSPWTLLRGGGLDPLVRGLLARPAKLQLQDQLMNEELTERLFMLTLDLASINLQRGRDHGLPGYNAWREFCGLPRLETAADLRVAIASRSVAAKILGLYKHPDNIDVWLGGLAENFLPGARTGPLFACLIGKQMKALRDGDWFWWENSHVFTDAQRRELEKHSLSRVICDNTGLTRVPVDAFQVGKLPEDFQPCDSIPGMSLEAWREAFPPGDKCGFPESVENGDFVHCEESGRRVLVYTCRHGYELQGQEQLTCTPEGWDFQPPRCKDVNECANSAQPPCHASARCRNTKGSFRCLCEDPYELGDDGRTCIDSRSLPRASWVSISLAALLIGGLAGLTWTVICRWTGGGTKATLTIVETGSVTPQLRCRKRRAMGTAQAQDSEQWDSARKEGRGTHRLPRAL</sequence>
<evidence type="ECO:0000256" key="20">
    <source>
        <dbReference type="SAM" id="MobiDB-lite"/>
    </source>
</evidence>
<dbReference type="GO" id="GO:0006590">
    <property type="term" value="P:thyroid hormone generation"/>
    <property type="evidence" value="ECO:0007669"/>
    <property type="project" value="UniProtKB-UniPathway"/>
</dbReference>
<dbReference type="Gene3D" id="2.10.70.10">
    <property type="entry name" value="Complement Module, domain 1"/>
    <property type="match status" value="1"/>
</dbReference>
<dbReference type="GO" id="GO:0005509">
    <property type="term" value="F:calcium ion binding"/>
    <property type="evidence" value="ECO:0007669"/>
    <property type="project" value="InterPro"/>
</dbReference>
<evidence type="ECO:0000259" key="24">
    <source>
        <dbReference type="PROSITE" id="PS50923"/>
    </source>
</evidence>
<dbReference type="SMART" id="SM00032">
    <property type="entry name" value="CCP"/>
    <property type="match status" value="1"/>
</dbReference>
<dbReference type="PROSITE" id="PS51257">
    <property type="entry name" value="PROKAR_LIPOPROTEIN"/>
    <property type="match status" value="1"/>
</dbReference>
<dbReference type="PANTHER" id="PTHR11475">
    <property type="entry name" value="OXIDASE/PEROXIDASE"/>
    <property type="match status" value="1"/>
</dbReference>
<evidence type="ECO:0000256" key="9">
    <source>
        <dbReference type="ARBA" id="ARBA00022617"/>
    </source>
</evidence>
<dbReference type="Ensembl" id="ENSANAT00000038283.1">
    <property type="protein sequence ID" value="ENSANAP00000020406.1"/>
    <property type="gene ID" value="ENSANAG00000027969.1"/>
</dbReference>
<evidence type="ECO:0000256" key="2">
    <source>
        <dbReference type="ARBA" id="ARBA00003834"/>
    </source>
</evidence>
<dbReference type="Gene3D" id="2.10.25.10">
    <property type="entry name" value="Laminin"/>
    <property type="match status" value="1"/>
</dbReference>
<accession>A0A2K5DHH5</accession>
<comment type="catalytic activity">
    <reaction evidence="15">
        <text>2 iodide + H2O2 + 2 H(+) = diiodine + 2 H2O</text>
        <dbReference type="Rhea" id="RHEA:23336"/>
        <dbReference type="ChEBI" id="CHEBI:15377"/>
        <dbReference type="ChEBI" id="CHEBI:15378"/>
        <dbReference type="ChEBI" id="CHEBI:16240"/>
        <dbReference type="ChEBI" id="CHEBI:16382"/>
        <dbReference type="ChEBI" id="CHEBI:17606"/>
        <dbReference type="EC" id="1.11.1.8"/>
    </reaction>
</comment>
<comment type="caution">
    <text evidence="18">Lacks conserved residue(s) required for the propagation of feature annotation.</text>
</comment>
<dbReference type="InterPro" id="IPR010255">
    <property type="entry name" value="Haem_peroxidase_sf"/>
</dbReference>
<name>A0A2K5DHH5_AOTNA</name>
<comment type="catalytic activity">
    <reaction evidence="13">
        <text>[thyroglobulin]-3-iodo-L-tyrosine + [thyroglobulin]-3,5-diiodo-L-tyrosine + H2O2 = [thyroglobulin]-3,3',5-triiodo-L-thyronine + [thyroglobulin]-dehydroalanine + 2 H2O</text>
        <dbReference type="Rhea" id="RHEA:48968"/>
        <dbReference type="Rhea" id="RHEA-COMP:12275"/>
        <dbReference type="Rhea" id="RHEA-COMP:12276"/>
        <dbReference type="Rhea" id="RHEA-COMP:12278"/>
        <dbReference type="Rhea" id="RHEA-COMP:12279"/>
        <dbReference type="ChEBI" id="CHEBI:15377"/>
        <dbReference type="ChEBI" id="CHEBI:16240"/>
        <dbReference type="ChEBI" id="CHEBI:90870"/>
        <dbReference type="ChEBI" id="CHEBI:90871"/>
        <dbReference type="ChEBI" id="CHEBI:90873"/>
        <dbReference type="ChEBI" id="CHEBI:90874"/>
        <dbReference type="EC" id="1.11.1.8"/>
    </reaction>
</comment>
<dbReference type="SMART" id="SM00181">
    <property type="entry name" value="EGF"/>
    <property type="match status" value="1"/>
</dbReference>
<dbReference type="GeneTree" id="ENSGT00940000158104"/>
<evidence type="ECO:0000256" key="18">
    <source>
        <dbReference type="PROSITE-ProRule" id="PRU00076"/>
    </source>
</evidence>
<evidence type="ECO:0000256" key="3">
    <source>
        <dbReference type="ARBA" id="ARBA00008928"/>
    </source>
</evidence>
<feature type="domain" description="EGF-like" evidence="23">
    <location>
        <begin position="609"/>
        <end position="652"/>
    </location>
</feature>
<feature type="chain" id="PRO_5014447037" description="Thyroid peroxidase" evidence="22">
    <location>
        <begin position="19"/>
        <end position="743"/>
    </location>
</feature>
<keyword evidence="21" id="KW-0472">Membrane</keyword>
<dbReference type="FunFam" id="1.10.640.10:FF:000010">
    <property type="entry name" value="Thyroid peroxidase"/>
    <property type="match status" value="1"/>
</dbReference>
<reference evidence="25" key="1">
    <citation type="submission" date="2025-08" db="UniProtKB">
        <authorList>
            <consortium name="Ensembl"/>
        </authorList>
    </citation>
    <scope>IDENTIFICATION</scope>
</reference>
<evidence type="ECO:0000256" key="10">
    <source>
        <dbReference type="ARBA" id="ARBA00022659"/>
    </source>
</evidence>
<keyword evidence="21" id="KW-0812">Transmembrane</keyword>
<dbReference type="InterPro" id="IPR049883">
    <property type="entry name" value="NOTCH1_EGF-like"/>
</dbReference>
<dbReference type="InterPro" id="IPR019791">
    <property type="entry name" value="Haem_peroxidase_animal"/>
</dbReference>
<dbReference type="InterPro" id="IPR018097">
    <property type="entry name" value="EGF_Ca-bd_CS"/>
</dbReference>